<protein>
    <submittedName>
        <fullName evidence="2">Uncharacterized protein</fullName>
    </submittedName>
</protein>
<accession>A0ABN9SJ69</accession>
<feature type="compositionally biased region" description="Low complexity" evidence="1">
    <location>
        <begin position="64"/>
        <end position="78"/>
    </location>
</feature>
<feature type="region of interest" description="Disordered" evidence="1">
    <location>
        <begin position="1"/>
        <end position="114"/>
    </location>
</feature>
<feature type="compositionally biased region" description="Pro residues" evidence="1">
    <location>
        <begin position="99"/>
        <end position="114"/>
    </location>
</feature>
<keyword evidence="3" id="KW-1185">Reference proteome</keyword>
<proteinExistence type="predicted"/>
<dbReference type="EMBL" id="CAUYUJ010011447">
    <property type="protein sequence ID" value="CAK0831762.1"/>
    <property type="molecule type" value="Genomic_DNA"/>
</dbReference>
<gene>
    <name evidence="2" type="ORF">PCOR1329_LOCUS30022</name>
</gene>
<feature type="non-terminal residue" evidence="2">
    <location>
        <position position="170"/>
    </location>
</feature>
<evidence type="ECO:0000313" key="3">
    <source>
        <dbReference type="Proteomes" id="UP001189429"/>
    </source>
</evidence>
<evidence type="ECO:0000313" key="2">
    <source>
        <dbReference type="EMBL" id="CAK0831762.1"/>
    </source>
</evidence>
<comment type="caution">
    <text evidence="2">The sequence shown here is derived from an EMBL/GenBank/DDBJ whole genome shotgun (WGS) entry which is preliminary data.</text>
</comment>
<name>A0ABN9SJ69_9DINO</name>
<evidence type="ECO:0000256" key="1">
    <source>
        <dbReference type="SAM" id="MobiDB-lite"/>
    </source>
</evidence>
<reference evidence="2" key="1">
    <citation type="submission" date="2023-10" db="EMBL/GenBank/DDBJ databases">
        <authorList>
            <person name="Chen Y."/>
            <person name="Shah S."/>
            <person name="Dougan E. K."/>
            <person name="Thang M."/>
            <person name="Chan C."/>
        </authorList>
    </citation>
    <scope>NUCLEOTIDE SEQUENCE [LARGE SCALE GENOMIC DNA]</scope>
</reference>
<feature type="compositionally biased region" description="Low complexity" evidence="1">
    <location>
        <begin position="1"/>
        <end position="13"/>
    </location>
</feature>
<feature type="compositionally biased region" description="Polar residues" evidence="1">
    <location>
        <begin position="32"/>
        <end position="57"/>
    </location>
</feature>
<feature type="non-terminal residue" evidence="2">
    <location>
        <position position="1"/>
    </location>
</feature>
<dbReference type="Proteomes" id="UP001189429">
    <property type="component" value="Unassembled WGS sequence"/>
</dbReference>
<organism evidence="2 3">
    <name type="scientific">Prorocentrum cordatum</name>
    <dbReference type="NCBI Taxonomy" id="2364126"/>
    <lineage>
        <taxon>Eukaryota</taxon>
        <taxon>Sar</taxon>
        <taxon>Alveolata</taxon>
        <taxon>Dinophyceae</taxon>
        <taxon>Prorocentrales</taxon>
        <taxon>Prorocentraceae</taxon>
        <taxon>Prorocentrum</taxon>
    </lineage>
</organism>
<sequence>MQMQQAQELQQRQPGGERSSAPRPPLLGAASRQIQQSLEELRQSTQTHQQNSVQMHQQGHEVMAAQQQQIQQLAAQQASGPIAPLPEKFPEQGPGTQMLPPPGSPMPEPRPPDQPAVVLKRRICREELLAEGNLCELGLPDEGGAGRQTTVRVTGFDHNRDGVPDALQGV</sequence>